<comment type="caution">
    <text evidence="9">The sequence shown here is derived from an EMBL/GenBank/DDBJ whole genome shotgun (WGS) entry which is preliminary data.</text>
</comment>
<dbReference type="InterPro" id="IPR023996">
    <property type="entry name" value="TonB-dep_OMP_SusC/RagA"/>
</dbReference>
<comment type="subcellular location">
    <subcellularLocation>
        <location evidence="1 7">Cell outer membrane</location>
        <topology evidence="1 7">Multi-pass membrane protein</topology>
    </subcellularLocation>
</comment>
<dbReference type="EMBL" id="BAABJX010000004">
    <property type="protein sequence ID" value="GAA4820822.1"/>
    <property type="molecule type" value="Genomic_DNA"/>
</dbReference>
<keyword evidence="4 7" id="KW-0812">Transmembrane</keyword>
<dbReference type="NCBIfam" id="TIGR04056">
    <property type="entry name" value="OMP_RagA_SusC"/>
    <property type="match status" value="1"/>
</dbReference>
<evidence type="ECO:0000256" key="4">
    <source>
        <dbReference type="ARBA" id="ARBA00022692"/>
    </source>
</evidence>
<dbReference type="Gene3D" id="2.40.170.20">
    <property type="entry name" value="TonB-dependent receptor, beta-barrel domain"/>
    <property type="match status" value="1"/>
</dbReference>
<evidence type="ECO:0000256" key="3">
    <source>
        <dbReference type="ARBA" id="ARBA00022452"/>
    </source>
</evidence>
<evidence type="ECO:0000259" key="8">
    <source>
        <dbReference type="Pfam" id="PF07715"/>
    </source>
</evidence>
<protein>
    <submittedName>
        <fullName evidence="9">TonB-dependent receptor</fullName>
    </submittedName>
</protein>
<dbReference type="SUPFAM" id="SSF49464">
    <property type="entry name" value="Carboxypeptidase regulatory domain-like"/>
    <property type="match status" value="1"/>
</dbReference>
<keyword evidence="9" id="KW-0675">Receptor</keyword>
<keyword evidence="5 7" id="KW-0472">Membrane</keyword>
<evidence type="ECO:0000313" key="10">
    <source>
        <dbReference type="Proteomes" id="UP001500298"/>
    </source>
</evidence>
<evidence type="ECO:0000256" key="6">
    <source>
        <dbReference type="ARBA" id="ARBA00023237"/>
    </source>
</evidence>
<dbReference type="Pfam" id="PF07715">
    <property type="entry name" value="Plug"/>
    <property type="match status" value="1"/>
</dbReference>
<evidence type="ECO:0000256" key="7">
    <source>
        <dbReference type="PROSITE-ProRule" id="PRU01360"/>
    </source>
</evidence>
<dbReference type="Pfam" id="PF13715">
    <property type="entry name" value="CarbopepD_reg_2"/>
    <property type="match status" value="1"/>
</dbReference>
<keyword evidence="6 7" id="KW-0998">Cell outer membrane</keyword>
<comment type="similarity">
    <text evidence="7">Belongs to the TonB-dependent receptor family.</text>
</comment>
<dbReference type="Gene3D" id="2.60.40.1120">
    <property type="entry name" value="Carboxypeptidase-like, regulatory domain"/>
    <property type="match status" value="1"/>
</dbReference>
<gene>
    <name evidence="9" type="ORF">GCM10023331_01440</name>
</gene>
<proteinExistence type="inferred from homology"/>
<keyword evidence="3 7" id="KW-1134">Transmembrane beta strand</keyword>
<dbReference type="SUPFAM" id="SSF56935">
    <property type="entry name" value="Porins"/>
    <property type="match status" value="1"/>
</dbReference>
<evidence type="ECO:0000313" key="9">
    <source>
        <dbReference type="EMBL" id="GAA4820822.1"/>
    </source>
</evidence>
<dbReference type="Proteomes" id="UP001500298">
    <property type="component" value="Unassembled WGS sequence"/>
</dbReference>
<evidence type="ECO:0000256" key="1">
    <source>
        <dbReference type="ARBA" id="ARBA00004571"/>
    </source>
</evidence>
<name>A0ABP9CXM2_9BACT</name>
<dbReference type="InterPro" id="IPR023997">
    <property type="entry name" value="TonB-dep_OMP_SusC/RagA_CS"/>
</dbReference>
<dbReference type="InterPro" id="IPR012910">
    <property type="entry name" value="Plug_dom"/>
</dbReference>
<keyword evidence="2 7" id="KW-0813">Transport</keyword>
<evidence type="ECO:0000256" key="5">
    <source>
        <dbReference type="ARBA" id="ARBA00023136"/>
    </source>
</evidence>
<dbReference type="InterPro" id="IPR008969">
    <property type="entry name" value="CarboxyPept-like_regulatory"/>
</dbReference>
<dbReference type="InterPro" id="IPR037066">
    <property type="entry name" value="Plug_dom_sf"/>
</dbReference>
<dbReference type="InterPro" id="IPR039426">
    <property type="entry name" value="TonB-dep_rcpt-like"/>
</dbReference>
<dbReference type="InterPro" id="IPR036942">
    <property type="entry name" value="Beta-barrel_TonB_sf"/>
</dbReference>
<keyword evidence="10" id="KW-1185">Reference proteome</keyword>
<dbReference type="Gene3D" id="2.170.130.10">
    <property type="entry name" value="TonB-dependent receptor, plug domain"/>
    <property type="match status" value="1"/>
</dbReference>
<dbReference type="PROSITE" id="PS52016">
    <property type="entry name" value="TONB_DEPENDENT_REC_3"/>
    <property type="match status" value="1"/>
</dbReference>
<evidence type="ECO:0000256" key="2">
    <source>
        <dbReference type="ARBA" id="ARBA00022448"/>
    </source>
</evidence>
<sequence length="1031" mass="113866">MDITYVSRILWTFLLIPLLAFTAFGQERIINGKVTDAETGESLPGVTIMVVGEVSTGTTTDYEGEFSLSINEGVTEISLSYIGYKTQVIELGNQSTFEIALQVDVKSLDEVIVVGYGIQTKKEITGSVASVQSEDIANIPTSDLGESLQGMIAGVDVQSSSGRPGASANVQIRGVVSATSAGSPLYIVDGIPFRENPNIAPEQIESVDVLKDGAAASIYGTRAAGGVILITTKKGTEGTFNVDFNGYSGIQNIVSSTSLMNTTQQLYVEQMQLAAIGQKPIMFLFNPNALYNDSDYVGDVLNDNARMQSYNLGVSGGSQNLTFNLSANYFDQAGVMINSGFERLSTRMNGEYRKGKFRAFASVGITQETTEQEPWALYEYAIIQKPWNVALGNLESVGGNSVFVPSQNPIQFGWLARQLQNTDVREVNSTNLALTMEYEILEGLKYQVNLGKNTWDYERVFFRPQFIVYNDNGIVPTGSTMDAMLDQNYISNNSQTLENILKYNHRFGKHQLGVTAVYSWEEYHSKQFGIGVVGLLSNETPVLGAGETGLKPTGSQNTQSLIGKMARVQYDYDDRYLASFSIRNDGSSNFAPENRYGTFFGGSVGWNISEEVFFKESAALGSISNLKLRASYGEVGNQNIGPYRYMPVIEAGVDYPFGAEGKEELGVGSIQRQYANEGIKWETTISKNIGLDLGLWEDRLSFTADIYQNDKKDMLLNQRIPPSSGTWPTRAASQFNYIVVNAGDMVNKGLEFSAQYREKYESGLKWSISATYAKNINLVTDLNGLEGFALSGGRPITSRGERTDYTTFLIKGYEAGAFFLLEHQGVIKTQEELEAYRILNPSAMLGDMMYKDQNEDGKIDDNDRVYKGSGQAKFNIGSSLNVEYKGIDLSAQLYYSHGAKVFNGAKLFAYGAGRHLDQYYMWTPQNTDSDIPTVRGNQEHENTRARSDYYLEDGTYMRVRNITLGYTFPKTLFAEKINSLRLYVTAQNPFTLTKYSGYTPEVGGDGLFTRGVDMGNYPVTRRLLGGLKFSF</sequence>
<accession>A0ABP9CXM2</accession>
<feature type="domain" description="TonB-dependent receptor plug" evidence="8">
    <location>
        <begin position="121"/>
        <end position="227"/>
    </location>
</feature>
<organism evidence="9 10">
    <name type="scientific">Algivirga pacifica</name>
    <dbReference type="NCBI Taxonomy" id="1162670"/>
    <lineage>
        <taxon>Bacteria</taxon>
        <taxon>Pseudomonadati</taxon>
        <taxon>Bacteroidota</taxon>
        <taxon>Cytophagia</taxon>
        <taxon>Cytophagales</taxon>
        <taxon>Flammeovirgaceae</taxon>
        <taxon>Algivirga</taxon>
    </lineage>
</organism>
<dbReference type="RefSeq" id="WP_345368494.1">
    <property type="nucleotide sequence ID" value="NZ_BAABJX010000004.1"/>
</dbReference>
<dbReference type="NCBIfam" id="TIGR04057">
    <property type="entry name" value="SusC_RagA_signa"/>
    <property type="match status" value="1"/>
</dbReference>
<reference evidence="10" key="1">
    <citation type="journal article" date="2019" name="Int. J. Syst. Evol. Microbiol.">
        <title>The Global Catalogue of Microorganisms (GCM) 10K type strain sequencing project: providing services to taxonomists for standard genome sequencing and annotation.</title>
        <authorList>
            <consortium name="The Broad Institute Genomics Platform"/>
            <consortium name="The Broad Institute Genome Sequencing Center for Infectious Disease"/>
            <person name="Wu L."/>
            <person name="Ma J."/>
        </authorList>
    </citation>
    <scope>NUCLEOTIDE SEQUENCE [LARGE SCALE GENOMIC DNA]</scope>
    <source>
        <strain evidence="10">JCM 18326</strain>
    </source>
</reference>